<sequence length="267" mass="29256">MGRKKLTDNKKIDQTLETFAVDSLSVRVYPDGTTLAQDAAQMALECLGKAIEQQGSAAAILATGNSQLQFLDAIASSNNLDWSKVTFFHLDEYVGIAAEHPASFRRYLRDRAERPLNPKTFHYLQGDAPNPLAECERYTQLLQEQPIDLCCLGVGANGHLAFNEPDVADFDDPQRVKPIELASATRQQQVDSGCFPTLDSVPQFALTLTLPAICTAKNLFCFAPGIHKAAIARKMLKSPISPQCPASILRSHPQATLFLDRDAVSQL</sequence>
<name>A0A8J7DYL5_9CYAN</name>
<dbReference type="GO" id="GO:0019262">
    <property type="term" value="P:N-acetylneuraminate catabolic process"/>
    <property type="evidence" value="ECO:0007669"/>
    <property type="project" value="TreeGrafter"/>
</dbReference>
<protein>
    <submittedName>
        <fullName evidence="3">Glucosamine-6-phosphate deaminase</fullName>
    </submittedName>
</protein>
<evidence type="ECO:0000313" key="4">
    <source>
        <dbReference type="Proteomes" id="UP000654482"/>
    </source>
</evidence>
<dbReference type="PANTHER" id="PTHR11280">
    <property type="entry name" value="GLUCOSAMINE-6-PHOSPHATE ISOMERASE"/>
    <property type="match status" value="1"/>
</dbReference>
<dbReference type="AlphaFoldDB" id="A0A8J7DYL5"/>
<keyword evidence="4" id="KW-1185">Reference proteome</keyword>
<dbReference type="GO" id="GO:0042802">
    <property type="term" value="F:identical protein binding"/>
    <property type="evidence" value="ECO:0007669"/>
    <property type="project" value="TreeGrafter"/>
</dbReference>
<dbReference type="PANTHER" id="PTHR11280:SF6">
    <property type="entry name" value="GLUCOSAMINE-6-PHOSPHATE ISOMERASE NAGB"/>
    <property type="match status" value="1"/>
</dbReference>
<dbReference type="GO" id="GO:0006043">
    <property type="term" value="P:glucosamine catabolic process"/>
    <property type="evidence" value="ECO:0007669"/>
    <property type="project" value="TreeGrafter"/>
</dbReference>
<evidence type="ECO:0000313" key="3">
    <source>
        <dbReference type="EMBL" id="MBE9116808.1"/>
    </source>
</evidence>
<dbReference type="InterPro" id="IPR004547">
    <property type="entry name" value="Glucosamine6P_isomerase"/>
</dbReference>
<proteinExistence type="predicted"/>
<gene>
    <name evidence="3" type="ORF">IQ249_12950</name>
</gene>
<keyword evidence="1" id="KW-0119">Carbohydrate metabolism</keyword>
<dbReference type="Proteomes" id="UP000654482">
    <property type="component" value="Unassembled WGS sequence"/>
</dbReference>
<dbReference type="GO" id="GO:0005737">
    <property type="term" value="C:cytoplasm"/>
    <property type="evidence" value="ECO:0007669"/>
    <property type="project" value="TreeGrafter"/>
</dbReference>
<dbReference type="EMBL" id="JADEWZ010000017">
    <property type="protein sequence ID" value="MBE9116808.1"/>
    <property type="molecule type" value="Genomic_DNA"/>
</dbReference>
<dbReference type="InterPro" id="IPR037171">
    <property type="entry name" value="NagB/RpiA_transferase-like"/>
</dbReference>
<feature type="domain" description="Glucosamine/galactosamine-6-phosphate isomerase" evidence="2">
    <location>
        <begin position="31"/>
        <end position="252"/>
    </location>
</feature>
<dbReference type="CDD" id="cd01399">
    <property type="entry name" value="GlcN6P_deaminase"/>
    <property type="match status" value="1"/>
</dbReference>
<reference evidence="3" key="1">
    <citation type="submission" date="2020-10" db="EMBL/GenBank/DDBJ databases">
        <authorList>
            <person name="Castelo-Branco R."/>
            <person name="Eusebio N."/>
            <person name="Adriana R."/>
            <person name="Vieira A."/>
            <person name="Brugerolle De Fraissinette N."/>
            <person name="Rezende De Castro R."/>
            <person name="Schneider M.P."/>
            <person name="Vasconcelos V."/>
            <person name="Leao P.N."/>
        </authorList>
    </citation>
    <scope>NUCLEOTIDE SEQUENCE</scope>
    <source>
        <strain evidence="3">LEGE 07157</strain>
    </source>
</reference>
<dbReference type="InterPro" id="IPR006148">
    <property type="entry name" value="Glc/Gal-6P_isomerase"/>
</dbReference>
<comment type="caution">
    <text evidence="3">The sequence shown here is derived from an EMBL/GenBank/DDBJ whole genome shotgun (WGS) entry which is preliminary data.</text>
</comment>
<dbReference type="GO" id="GO:0006046">
    <property type="term" value="P:N-acetylglucosamine catabolic process"/>
    <property type="evidence" value="ECO:0007669"/>
    <property type="project" value="TreeGrafter"/>
</dbReference>
<dbReference type="GO" id="GO:0005975">
    <property type="term" value="P:carbohydrate metabolic process"/>
    <property type="evidence" value="ECO:0007669"/>
    <property type="project" value="InterPro"/>
</dbReference>
<dbReference type="SUPFAM" id="SSF100950">
    <property type="entry name" value="NagB/RpiA/CoA transferase-like"/>
    <property type="match status" value="1"/>
</dbReference>
<dbReference type="Pfam" id="PF01182">
    <property type="entry name" value="Glucosamine_iso"/>
    <property type="match status" value="1"/>
</dbReference>
<dbReference type="GO" id="GO:0004342">
    <property type="term" value="F:glucosamine-6-phosphate deaminase activity"/>
    <property type="evidence" value="ECO:0007669"/>
    <property type="project" value="InterPro"/>
</dbReference>
<evidence type="ECO:0000256" key="1">
    <source>
        <dbReference type="ARBA" id="ARBA00023277"/>
    </source>
</evidence>
<accession>A0A8J7DYL5</accession>
<dbReference type="Gene3D" id="3.40.50.1360">
    <property type="match status" value="1"/>
</dbReference>
<organism evidence="3 4">
    <name type="scientific">Lusitaniella coriacea LEGE 07157</name>
    <dbReference type="NCBI Taxonomy" id="945747"/>
    <lineage>
        <taxon>Bacteria</taxon>
        <taxon>Bacillati</taxon>
        <taxon>Cyanobacteriota</taxon>
        <taxon>Cyanophyceae</taxon>
        <taxon>Spirulinales</taxon>
        <taxon>Lusitaniellaceae</taxon>
        <taxon>Lusitaniella</taxon>
    </lineage>
</organism>
<evidence type="ECO:0000259" key="2">
    <source>
        <dbReference type="Pfam" id="PF01182"/>
    </source>
</evidence>